<evidence type="ECO:0000313" key="3">
    <source>
        <dbReference type="Proteomes" id="UP000198607"/>
    </source>
</evidence>
<dbReference type="EMBL" id="FNCY01000001">
    <property type="protein sequence ID" value="SDG57419.1"/>
    <property type="molecule type" value="Genomic_DNA"/>
</dbReference>
<name>A0A1G7VDI3_9RHOO</name>
<dbReference type="PANTHER" id="PTHR35867:SF1">
    <property type="entry name" value="PROTEIN RSEC"/>
    <property type="match status" value="1"/>
</dbReference>
<keyword evidence="1" id="KW-0472">Membrane</keyword>
<dbReference type="PANTHER" id="PTHR35867">
    <property type="entry name" value="PROTEIN RSEC"/>
    <property type="match status" value="1"/>
</dbReference>
<dbReference type="InterPro" id="IPR007359">
    <property type="entry name" value="SigmaE_reg_RseC_MucC"/>
</dbReference>
<sequence length="150" mass="15128">MNETVERRGEVIRFDDDGLAQVRLERESACGQCGSRGTCGAGQTADQIVRLRLSTTLRVGDAVTVSTSSASVVVAALLGYALPAVCLLLGAILAELYAGNDAATVAGAALGFVAGLLIARAVAPAALGNTLAPSALPDHCSHTFHPGAPS</sequence>
<evidence type="ECO:0000256" key="1">
    <source>
        <dbReference type="SAM" id="Phobius"/>
    </source>
</evidence>
<dbReference type="STRING" id="83767.SAMN05660652_00157"/>
<keyword evidence="3" id="KW-1185">Reference proteome</keyword>
<proteinExistence type="predicted"/>
<gene>
    <name evidence="2" type="ORF">SAMN05660652_00157</name>
</gene>
<protein>
    <submittedName>
        <fullName evidence="2">Positive regulator of sigma(E), RseC/MucC</fullName>
    </submittedName>
</protein>
<dbReference type="AlphaFoldDB" id="A0A1G7VDI3"/>
<organism evidence="2 3">
    <name type="scientific">Propionivibrio dicarboxylicus</name>
    <dbReference type="NCBI Taxonomy" id="83767"/>
    <lineage>
        <taxon>Bacteria</taxon>
        <taxon>Pseudomonadati</taxon>
        <taxon>Pseudomonadota</taxon>
        <taxon>Betaproteobacteria</taxon>
        <taxon>Rhodocyclales</taxon>
        <taxon>Rhodocyclaceae</taxon>
        <taxon>Propionivibrio</taxon>
    </lineage>
</organism>
<reference evidence="2 3" key="1">
    <citation type="submission" date="2016-10" db="EMBL/GenBank/DDBJ databases">
        <authorList>
            <person name="de Groot N.N."/>
        </authorList>
    </citation>
    <scope>NUCLEOTIDE SEQUENCE [LARGE SCALE GENOMIC DNA]</scope>
    <source>
        <strain evidence="2 3">DSM 5885</strain>
    </source>
</reference>
<keyword evidence="1" id="KW-0812">Transmembrane</keyword>
<dbReference type="Proteomes" id="UP000198607">
    <property type="component" value="Unassembled WGS sequence"/>
</dbReference>
<feature type="transmembrane region" description="Helical" evidence="1">
    <location>
        <begin position="72"/>
        <end position="93"/>
    </location>
</feature>
<accession>A0A1G7VDI3</accession>
<evidence type="ECO:0000313" key="2">
    <source>
        <dbReference type="EMBL" id="SDG57419.1"/>
    </source>
</evidence>
<keyword evidence="1" id="KW-1133">Transmembrane helix</keyword>
<feature type="transmembrane region" description="Helical" evidence="1">
    <location>
        <begin position="105"/>
        <end position="127"/>
    </location>
</feature>
<dbReference type="Pfam" id="PF04246">
    <property type="entry name" value="RseC_MucC"/>
    <property type="match status" value="1"/>
</dbReference>
<dbReference type="RefSeq" id="WP_176785694.1">
    <property type="nucleotide sequence ID" value="NZ_FNCY01000001.1"/>
</dbReference>